<feature type="transmembrane region" description="Helical" evidence="5">
    <location>
        <begin position="201"/>
        <end position="219"/>
    </location>
</feature>
<sequence length="328" mass="35280">MLRLGLGSSTRPLFSGFARPATRQFSSLRPQSRILDAVKQRTAAIKKNGLFSRSYMQEPNVIRQQASTPSWQRTALTLGGLAGTAVVVNGFLNRETRDGYTAGEQALLHETFKYTAGGLVLTALAARQMFRSGVAFRLMTANPWVVLGVGLVGGIGTMMGTIYTSPDKPIQKHLFWLAFNACQAVTLSPLYFFAPAILGRAALYTCMSVGALSYVGATAKSDQYLYLGGPLLAGLFVVAGASLAPMILPMGMRSLAISESISLYGGLAVFSGFVLYDVQKILQHARIAEQRGVRGDAIAESLSLELDMINIFIRIVQILAMQGGGNRK</sequence>
<evidence type="ECO:0000256" key="3">
    <source>
        <dbReference type="ARBA" id="ARBA00022989"/>
    </source>
</evidence>
<name>A0A0D7BV73_9AGAR</name>
<dbReference type="InterPro" id="IPR006214">
    <property type="entry name" value="Bax_inhibitor_1-related"/>
</dbReference>
<evidence type="ECO:0000256" key="4">
    <source>
        <dbReference type="ARBA" id="ARBA00023136"/>
    </source>
</evidence>
<dbReference type="GO" id="GO:0005743">
    <property type="term" value="C:mitochondrial inner membrane"/>
    <property type="evidence" value="ECO:0007669"/>
    <property type="project" value="TreeGrafter"/>
</dbReference>
<dbReference type="PANTHER" id="PTHR23291">
    <property type="entry name" value="BAX INHIBITOR-RELATED"/>
    <property type="match status" value="1"/>
</dbReference>
<dbReference type="PANTHER" id="PTHR23291:SF112">
    <property type="entry name" value="GROWTH HORMONE-INDUCIBLE TRANSMEMBRANE PROTEIN"/>
    <property type="match status" value="1"/>
</dbReference>
<comment type="subcellular location">
    <subcellularLocation>
        <location evidence="1">Membrane</location>
        <topology evidence="1">Multi-pass membrane protein</topology>
    </subcellularLocation>
</comment>
<proteinExistence type="inferred from homology"/>
<evidence type="ECO:0000256" key="1">
    <source>
        <dbReference type="ARBA" id="ARBA00004141"/>
    </source>
</evidence>
<dbReference type="Proteomes" id="UP000054007">
    <property type="component" value="Unassembled WGS sequence"/>
</dbReference>
<keyword evidence="7" id="KW-1185">Reference proteome</keyword>
<keyword evidence="3 5" id="KW-1133">Transmembrane helix</keyword>
<evidence type="ECO:0000256" key="5">
    <source>
        <dbReference type="RuleBase" id="RU004379"/>
    </source>
</evidence>
<evidence type="ECO:0000313" key="7">
    <source>
        <dbReference type="Proteomes" id="UP000054007"/>
    </source>
</evidence>
<keyword evidence="4 5" id="KW-0472">Membrane</keyword>
<evidence type="ECO:0000256" key="2">
    <source>
        <dbReference type="ARBA" id="ARBA00022692"/>
    </source>
</evidence>
<dbReference type="OrthoDB" id="1277691at2759"/>
<dbReference type="STRING" id="1314674.A0A0D7BV73"/>
<comment type="similarity">
    <text evidence="5">Belongs to the BI1 family.</text>
</comment>
<accession>A0A0D7BV73</accession>
<dbReference type="EMBL" id="KN880435">
    <property type="protein sequence ID" value="KIY73521.1"/>
    <property type="molecule type" value="Genomic_DNA"/>
</dbReference>
<feature type="transmembrane region" description="Helical" evidence="5">
    <location>
        <begin position="142"/>
        <end position="162"/>
    </location>
</feature>
<feature type="transmembrane region" description="Helical" evidence="5">
    <location>
        <begin position="174"/>
        <end position="194"/>
    </location>
</feature>
<organism evidence="6 7">
    <name type="scientific">Cylindrobasidium torrendii FP15055 ss-10</name>
    <dbReference type="NCBI Taxonomy" id="1314674"/>
    <lineage>
        <taxon>Eukaryota</taxon>
        <taxon>Fungi</taxon>
        <taxon>Dikarya</taxon>
        <taxon>Basidiomycota</taxon>
        <taxon>Agaricomycotina</taxon>
        <taxon>Agaricomycetes</taxon>
        <taxon>Agaricomycetidae</taxon>
        <taxon>Agaricales</taxon>
        <taxon>Marasmiineae</taxon>
        <taxon>Physalacriaceae</taxon>
        <taxon>Cylindrobasidium</taxon>
    </lineage>
</organism>
<feature type="transmembrane region" description="Helical" evidence="5">
    <location>
        <begin position="225"/>
        <end position="248"/>
    </location>
</feature>
<gene>
    <name evidence="6" type="ORF">CYLTODRAFT_416897</name>
</gene>
<keyword evidence="2 5" id="KW-0812">Transmembrane</keyword>
<protein>
    <submittedName>
        <fullName evidence="6">Bax inhibitor family protein</fullName>
    </submittedName>
</protein>
<evidence type="ECO:0000313" key="6">
    <source>
        <dbReference type="EMBL" id="KIY73521.1"/>
    </source>
</evidence>
<dbReference type="Pfam" id="PF01027">
    <property type="entry name" value="Bax1-I"/>
    <property type="match status" value="1"/>
</dbReference>
<feature type="transmembrane region" description="Helical" evidence="5">
    <location>
        <begin position="255"/>
        <end position="276"/>
    </location>
</feature>
<reference evidence="6 7" key="1">
    <citation type="journal article" date="2015" name="Fungal Genet. Biol.">
        <title>Evolution of novel wood decay mechanisms in Agaricales revealed by the genome sequences of Fistulina hepatica and Cylindrobasidium torrendii.</title>
        <authorList>
            <person name="Floudas D."/>
            <person name="Held B.W."/>
            <person name="Riley R."/>
            <person name="Nagy L.G."/>
            <person name="Koehler G."/>
            <person name="Ransdell A.S."/>
            <person name="Younus H."/>
            <person name="Chow J."/>
            <person name="Chiniquy J."/>
            <person name="Lipzen A."/>
            <person name="Tritt A."/>
            <person name="Sun H."/>
            <person name="Haridas S."/>
            <person name="LaButti K."/>
            <person name="Ohm R.A."/>
            <person name="Kues U."/>
            <person name="Blanchette R.A."/>
            <person name="Grigoriev I.V."/>
            <person name="Minto R.E."/>
            <person name="Hibbett D.S."/>
        </authorList>
    </citation>
    <scope>NUCLEOTIDE SEQUENCE [LARGE SCALE GENOMIC DNA]</scope>
    <source>
        <strain evidence="6 7">FP15055 ss-10</strain>
    </source>
</reference>
<dbReference type="AlphaFoldDB" id="A0A0D7BV73"/>